<name>W4K7W7_HETIT</name>
<dbReference type="AlphaFoldDB" id="W4K7W7"/>
<evidence type="ECO:0000313" key="2">
    <source>
        <dbReference type="EMBL" id="ETW81883.1"/>
    </source>
</evidence>
<feature type="transmembrane region" description="Helical" evidence="1">
    <location>
        <begin position="243"/>
        <end position="264"/>
    </location>
</feature>
<dbReference type="KEGG" id="hir:HETIRDRAFT_444958"/>
<protein>
    <submittedName>
        <fullName evidence="2">Uncharacterized protein</fullName>
    </submittedName>
</protein>
<evidence type="ECO:0000256" key="1">
    <source>
        <dbReference type="SAM" id="Phobius"/>
    </source>
</evidence>
<dbReference type="GeneID" id="20675605"/>
<feature type="transmembrane region" description="Helical" evidence="1">
    <location>
        <begin position="68"/>
        <end position="89"/>
    </location>
</feature>
<dbReference type="HOGENOM" id="CLU_044614_9_3_1"/>
<feature type="transmembrane region" description="Helical" evidence="1">
    <location>
        <begin position="127"/>
        <end position="146"/>
    </location>
</feature>
<dbReference type="EMBL" id="KI925458">
    <property type="protein sequence ID" value="ETW81883.1"/>
    <property type="molecule type" value="Genomic_DNA"/>
</dbReference>
<sequence length="359" mass="40170">MSAFNSMYIDAQTNNASDLTEAQAIHDAGLIILYNVTALALQTLFYGIYVVLILFSTWVLCQRGLPRANLMMLVTILVMFISSTSGFWVHTVTVLKRIRSLLVEQPGEPIAAKLPLIRDSLRGMEGGAFYCSLINFILGDSIVVWRAMVLQRHKWQRFVLLCLFLCSIVVAGVVGGSQLRYLISPSDPLGQIIVISRCVYWGLSLVINLLCTCLIACTTWNYRKATQLIGRPMPSRAQQILTLLVESAALYSFLWLALIVGEYIRIPGLSSLVTDMFMPTYTHIAGIYPTAIIVLVKMNRSPCGSDVSIKTMPHMQYASRDRSAQTDAIHRPPSRSIIFSDNDDLEHNKYQTEAVWKPL</sequence>
<dbReference type="OrthoDB" id="3259206at2759"/>
<feature type="transmembrane region" description="Helical" evidence="1">
    <location>
        <begin position="158"/>
        <end position="179"/>
    </location>
</feature>
<feature type="transmembrane region" description="Helical" evidence="1">
    <location>
        <begin position="276"/>
        <end position="296"/>
    </location>
</feature>
<keyword evidence="1" id="KW-1133">Transmembrane helix</keyword>
<keyword evidence="1" id="KW-0812">Transmembrane</keyword>
<organism evidence="2 3">
    <name type="scientific">Heterobasidion irregulare (strain TC 32-1)</name>
    <dbReference type="NCBI Taxonomy" id="747525"/>
    <lineage>
        <taxon>Eukaryota</taxon>
        <taxon>Fungi</taxon>
        <taxon>Dikarya</taxon>
        <taxon>Basidiomycota</taxon>
        <taxon>Agaricomycotina</taxon>
        <taxon>Agaricomycetes</taxon>
        <taxon>Russulales</taxon>
        <taxon>Bondarzewiaceae</taxon>
        <taxon>Heterobasidion</taxon>
        <taxon>Heterobasidion annosum species complex</taxon>
    </lineage>
</organism>
<accession>W4K7W7</accession>
<reference evidence="2 3" key="1">
    <citation type="journal article" date="2012" name="New Phytol.">
        <title>Insight into trade-off between wood decay and parasitism from the genome of a fungal forest pathogen.</title>
        <authorList>
            <person name="Olson A."/>
            <person name="Aerts A."/>
            <person name="Asiegbu F."/>
            <person name="Belbahri L."/>
            <person name="Bouzid O."/>
            <person name="Broberg A."/>
            <person name="Canback B."/>
            <person name="Coutinho P.M."/>
            <person name="Cullen D."/>
            <person name="Dalman K."/>
            <person name="Deflorio G."/>
            <person name="van Diepen L.T."/>
            <person name="Dunand C."/>
            <person name="Duplessis S."/>
            <person name="Durling M."/>
            <person name="Gonthier P."/>
            <person name="Grimwood J."/>
            <person name="Fossdal C.G."/>
            <person name="Hansson D."/>
            <person name="Henrissat B."/>
            <person name="Hietala A."/>
            <person name="Himmelstrand K."/>
            <person name="Hoffmeister D."/>
            <person name="Hogberg N."/>
            <person name="James T.Y."/>
            <person name="Karlsson M."/>
            <person name="Kohler A."/>
            <person name="Kues U."/>
            <person name="Lee Y.H."/>
            <person name="Lin Y.C."/>
            <person name="Lind M."/>
            <person name="Lindquist E."/>
            <person name="Lombard V."/>
            <person name="Lucas S."/>
            <person name="Lunden K."/>
            <person name="Morin E."/>
            <person name="Murat C."/>
            <person name="Park J."/>
            <person name="Raffaello T."/>
            <person name="Rouze P."/>
            <person name="Salamov A."/>
            <person name="Schmutz J."/>
            <person name="Solheim H."/>
            <person name="Stahlberg J."/>
            <person name="Velez H."/>
            <person name="de Vries R.P."/>
            <person name="Wiebenga A."/>
            <person name="Woodward S."/>
            <person name="Yakovlev I."/>
            <person name="Garbelotto M."/>
            <person name="Martin F."/>
            <person name="Grigoriev I.V."/>
            <person name="Stenlid J."/>
        </authorList>
    </citation>
    <scope>NUCLEOTIDE SEQUENCE [LARGE SCALE GENOMIC DNA]</scope>
    <source>
        <strain evidence="2 3">TC 32-1</strain>
    </source>
</reference>
<feature type="transmembrane region" description="Helical" evidence="1">
    <location>
        <begin position="199"/>
        <end position="222"/>
    </location>
</feature>
<dbReference type="RefSeq" id="XP_009546474.1">
    <property type="nucleotide sequence ID" value="XM_009548179.1"/>
</dbReference>
<dbReference type="InParanoid" id="W4K7W7"/>
<keyword evidence="3" id="KW-1185">Reference proteome</keyword>
<proteinExistence type="predicted"/>
<evidence type="ECO:0000313" key="3">
    <source>
        <dbReference type="Proteomes" id="UP000030671"/>
    </source>
</evidence>
<keyword evidence="1" id="KW-0472">Membrane</keyword>
<gene>
    <name evidence="2" type="ORF">HETIRDRAFT_444958</name>
</gene>
<feature type="transmembrane region" description="Helical" evidence="1">
    <location>
        <begin position="43"/>
        <end position="61"/>
    </location>
</feature>
<dbReference type="Proteomes" id="UP000030671">
    <property type="component" value="Unassembled WGS sequence"/>
</dbReference>